<name>A0ABY8WJA7_9ACTN</name>
<dbReference type="RefSeq" id="WP_284919114.1">
    <property type="nucleotide sequence ID" value="NZ_CP126980.1"/>
</dbReference>
<sequence>MSTFDNDTVTVDVNGILVDVTGATSDRGSIVVKLDPEELTSAIKHHAGQPDKD</sequence>
<organism evidence="1 2">
    <name type="scientific">Actinoplanes oblitus</name>
    <dbReference type="NCBI Taxonomy" id="3040509"/>
    <lineage>
        <taxon>Bacteria</taxon>
        <taxon>Bacillati</taxon>
        <taxon>Actinomycetota</taxon>
        <taxon>Actinomycetes</taxon>
        <taxon>Micromonosporales</taxon>
        <taxon>Micromonosporaceae</taxon>
        <taxon>Actinoplanes</taxon>
    </lineage>
</organism>
<dbReference type="Proteomes" id="UP001240150">
    <property type="component" value="Chromosome"/>
</dbReference>
<protein>
    <submittedName>
        <fullName evidence="1">Uncharacterized protein</fullName>
    </submittedName>
</protein>
<proteinExistence type="predicted"/>
<evidence type="ECO:0000313" key="1">
    <source>
        <dbReference type="EMBL" id="WIM97718.1"/>
    </source>
</evidence>
<reference evidence="1 2" key="1">
    <citation type="submission" date="2023-06" db="EMBL/GenBank/DDBJ databases">
        <authorList>
            <person name="Yushchuk O."/>
            <person name="Binda E."/>
            <person name="Ruckert-Reed C."/>
            <person name="Fedorenko V."/>
            <person name="Kalinowski J."/>
            <person name="Marinelli F."/>
        </authorList>
    </citation>
    <scope>NUCLEOTIDE SEQUENCE [LARGE SCALE GENOMIC DNA]</scope>
    <source>
        <strain evidence="1 2">NRRL 3884</strain>
    </source>
</reference>
<evidence type="ECO:0000313" key="2">
    <source>
        <dbReference type="Proteomes" id="UP001240150"/>
    </source>
</evidence>
<dbReference type="EMBL" id="CP126980">
    <property type="protein sequence ID" value="WIM97718.1"/>
    <property type="molecule type" value="Genomic_DNA"/>
</dbReference>
<keyword evidence="2" id="KW-1185">Reference proteome</keyword>
<accession>A0ABY8WJA7</accession>
<gene>
    <name evidence="1" type="ORF">ACTOB_001266</name>
</gene>